<dbReference type="AlphaFoldDB" id="A0AAD7DEH2"/>
<dbReference type="Proteomes" id="UP001221757">
    <property type="component" value="Unassembled WGS sequence"/>
</dbReference>
<comment type="similarity">
    <text evidence="1">Belongs to the FAD-binding monooxygenase family.</text>
</comment>
<dbReference type="SUPFAM" id="SSF51905">
    <property type="entry name" value="FAD/NAD(P)-binding domain"/>
    <property type="match status" value="1"/>
</dbReference>
<dbReference type="InterPro" id="IPR036188">
    <property type="entry name" value="FAD/NAD-bd_sf"/>
</dbReference>
<name>A0AAD7DEH2_MYCRO</name>
<sequence>MSLNWDGIRSICAEGLITKTGDKLEFDVLIFATGFVTDRFPLPIRGAEGKTVQEYYDVQGCPNAYIGTTIPGIRVTRDPRPNTATGFTSVIFTEELQIDYILKFVKPILNGVVSSFEVTSTATDRYNKRIQDMLLRSVHMSCTSWYCVGGDGPISSIFPGPGTLWWWTRRPQWDDYRVDVANKDLATHSLWDIRLSGDSCWVRYTD</sequence>
<dbReference type="PANTHER" id="PTHR42877:SF5">
    <property type="entry name" value="L-ORNITHINE N(5)-MONOOXYGENASE-RELATED"/>
    <property type="match status" value="1"/>
</dbReference>
<proteinExistence type="inferred from homology"/>
<accession>A0AAD7DEH2</accession>
<evidence type="ECO:0008006" key="4">
    <source>
        <dbReference type="Google" id="ProtNLM"/>
    </source>
</evidence>
<gene>
    <name evidence="2" type="ORF">B0H17DRAFT_1202036</name>
</gene>
<dbReference type="PANTHER" id="PTHR42877">
    <property type="entry name" value="L-ORNITHINE N(5)-MONOOXYGENASE-RELATED"/>
    <property type="match status" value="1"/>
</dbReference>
<dbReference type="InterPro" id="IPR051209">
    <property type="entry name" value="FAD-bind_Monooxygenase_sf"/>
</dbReference>
<dbReference type="Gene3D" id="3.50.50.60">
    <property type="entry name" value="FAD/NAD(P)-binding domain"/>
    <property type="match status" value="1"/>
</dbReference>
<comment type="caution">
    <text evidence="2">The sequence shown here is derived from an EMBL/GenBank/DDBJ whole genome shotgun (WGS) entry which is preliminary data.</text>
</comment>
<evidence type="ECO:0000256" key="1">
    <source>
        <dbReference type="ARBA" id="ARBA00010139"/>
    </source>
</evidence>
<keyword evidence="3" id="KW-1185">Reference proteome</keyword>
<reference evidence="2" key="1">
    <citation type="submission" date="2023-03" db="EMBL/GenBank/DDBJ databases">
        <title>Massive genome expansion in bonnet fungi (Mycena s.s.) driven by repeated elements and novel gene families across ecological guilds.</title>
        <authorList>
            <consortium name="Lawrence Berkeley National Laboratory"/>
            <person name="Harder C.B."/>
            <person name="Miyauchi S."/>
            <person name="Viragh M."/>
            <person name="Kuo A."/>
            <person name="Thoen E."/>
            <person name="Andreopoulos B."/>
            <person name="Lu D."/>
            <person name="Skrede I."/>
            <person name="Drula E."/>
            <person name="Henrissat B."/>
            <person name="Morin E."/>
            <person name="Kohler A."/>
            <person name="Barry K."/>
            <person name="LaButti K."/>
            <person name="Morin E."/>
            <person name="Salamov A."/>
            <person name="Lipzen A."/>
            <person name="Mereny Z."/>
            <person name="Hegedus B."/>
            <person name="Baldrian P."/>
            <person name="Stursova M."/>
            <person name="Weitz H."/>
            <person name="Taylor A."/>
            <person name="Grigoriev I.V."/>
            <person name="Nagy L.G."/>
            <person name="Martin F."/>
            <person name="Kauserud H."/>
        </authorList>
    </citation>
    <scope>NUCLEOTIDE SEQUENCE</scope>
    <source>
        <strain evidence="2">CBHHK067</strain>
    </source>
</reference>
<protein>
    <recommendedName>
        <fullName evidence="4">Monooxygenase</fullName>
    </recommendedName>
</protein>
<dbReference type="EMBL" id="JARKIE010000069">
    <property type="protein sequence ID" value="KAJ7689783.1"/>
    <property type="molecule type" value="Genomic_DNA"/>
</dbReference>
<organism evidence="2 3">
    <name type="scientific">Mycena rosella</name>
    <name type="common">Pink bonnet</name>
    <name type="synonym">Agaricus rosellus</name>
    <dbReference type="NCBI Taxonomy" id="1033263"/>
    <lineage>
        <taxon>Eukaryota</taxon>
        <taxon>Fungi</taxon>
        <taxon>Dikarya</taxon>
        <taxon>Basidiomycota</taxon>
        <taxon>Agaricomycotina</taxon>
        <taxon>Agaricomycetes</taxon>
        <taxon>Agaricomycetidae</taxon>
        <taxon>Agaricales</taxon>
        <taxon>Marasmiineae</taxon>
        <taxon>Mycenaceae</taxon>
        <taxon>Mycena</taxon>
    </lineage>
</organism>
<evidence type="ECO:0000313" key="2">
    <source>
        <dbReference type="EMBL" id="KAJ7689783.1"/>
    </source>
</evidence>
<evidence type="ECO:0000313" key="3">
    <source>
        <dbReference type="Proteomes" id="UP001221757"/>
    </source>
</evidence>